<dbReference type="AlphaFoldDB" id="A0A8I1MIQ9"/>
<organism evidence="1 2">
    <name type="scientific">Priestia flexa</name>
    <dbReference type="NCBI Taxonomy" id="86664"/>
    <lineage>
        <taxon>Bacteria</taxon>
        <taxon>Bacillati</taxon>
        <taxon>Bacillota</taxon>
        <taxon>Bacilli</taxon>
        <taxon>Bacillales</taxon>
        <taxon>Bacillaceae</taxon>
        <taxon>Priestia</taxon>
    </lineage>
</organism>
<dbReference type="Proteomes" id="UP000664578">
    <property type="component" value="Unassembled WGS sequence"/>
</dbReference>
<evidence type="ECO:0000313" key="2">
    <source>
        <dbReference type="Proteomes" id="UP000664578"/>
    </source>
</evidence>
<gene>
    <name evidence="1" type="ORF">JF537_20235</name>
</gene>
<comment type="caution">
    <text evidence="1">The sequence shown here is derived from an EMBL/GenBank/DDBJ whole genome shotgun (WGS) entry which is preliminary data.</text>
</comment>
<sequence length="242" mass="27097">MARSIKLYQIDRFPETFPIESAEVNSGEGSTSFKTTVKELGKSEYTKTPLDKIQIIHQIGDKFEGKGILEDGTIHEIIAVATEEKFPCFVKEKKFLYTSGTKRVISEHAIKRLKNHPDTDPKKRLDAKSVKIDLVKFKEHLQDSQEGAIRGGWFRGMKVANVEVAYLGGGTVTESEDWEKYETSGGTISALRIDIPGLDEEEETIKTLLTKDGNLVLYKHLGEYQSLSIAIPIFDAAEAFII</sequence>
<protein>
    <submittedName>
        <fullName evidence="1">Uncharacterized protein</fullName>
    </submittedName>
</protein>
<dbReference type="RefSeq" id="WP_206783152.1">
    <property type="nucleotide sequence ID" value="NZ_JAEMWV010000016.1"/>
</dbReference>
<evidence type="ECO:0000313" key="1">
    <source>
        <dbReference type="EMBL" id="MBN8253860.1"/>
    </source>
</evidence>
<reference evidence="1" key="1">
    <citation type="submission" date="2020-12" db="EMBL/GenBank/DDBJ databases">
        <title>PHA producing bacteria isolated from mangrove.</title>
        <authorList>
            <person name="Zheng W."/>
            <person name="Yu S."/>
            <person name="Huang Y."/>
        </authorList>
    </citation>
    <scope>NUCLEOTIDE SEQUENCE</scope>
    <source>
        <strain evidence="1">GN22-4</strain>
    </source>
</reference>
<dbReference type="EMBL" id="JAEMWV010000016">
    <property type="protein sequence ID" value="MBN8253860.1"/>
    <property type="molecule type" value="Genomic_DNA"/>
</dbReference>
<accession>A0A8I1MIQ9</accession>
<name>A0A8I1MIQ9_9BACI</name>
<proteinExistence type="predicted"/>